<dbReference type="PANTHER" id="PTHR42693:SF53">
    <property type="entry name" value="ENDO-4-O-SULFATASE"/>
    <property type="match status" value="1"/>
</dbReference>
<dbReference type="PROSITE" id="PS00523">
    <property type="entry name" value="SULFATASE_1"/>
    <property type="match status" value="1"/>
</dbReference>
<dbReference type="AlphaFoldDB" id="A0A1Y3YV54"/>
<evidence type="ECO:0000313" key="8">
    <source>
        <dbReference type="EMBL" id="OUO01597.1"/>
    </source>
</evidence>
<keyword evidence="2" id="KW-0479">Metal-binding</keyword>
<dbReference type="PROSITE" id="PS51257">
    <property type="entry name" value="PROKAR_LIPOPROTEIN"/>
    <property type="match status" value="1"/>
</dbReference>
<dbReference type="InterPro" id="IPR024607">
    <property type="entry name" value="Sulfatase_CS"/>
</dbReference>
<comment type="caution">
    <text evidence="8">The sequence shown here is derived from an EMBL/GenBank/DDBJ whole genome shotgun (WGS) entry which is preliminary data.</text>
</comment>
<evidence type="ECO:0000259" key="7">
    <source>
        <dbReference type="Pfam" id="PF00884"/>
    </source>
</evidence>
<keyword evidence="4" id="KW-0106">Calcium</keyword>
<feature type="signal peptide" evidence="6">
    <location>
        <begin position="1"/>
        <end position="24"/>
    </location>
</feature>
<protein>
    <recommendedName>
        <fullName evidence="7">Sulfatase N-terminal domain-containing protein</fullName>
    </recommendedName>
</protein>
<dbReference type="CDD" id="cd16027">
    <property type="entry name" value="SGSH"/>
    <property type="match status" value="1"/>
</dbReference>
<name>A0A1Y3YV54_9BACE</name>
<dbReference type="GO" id="GO:0004065">
    <property type="term" value="F:arylsulfatase activity"/>
    <property type="evidence" value="ECO:0007669"/>
    <property type="project" value="TreeGrafter"/>
</dbReference>
<dbReference type="Gene3D" id="3.40.720.10">
    <property type="entry name" value="Alkaline Phosphatase, subunit A"/>
    <property type="match status" value="1"/>
</dbReference>
<comment type="similarity">
    <text evidence="1">Belongs to the sulfatase family.</text>
</comment>
<dbReference type="InterPro" id="IPR017850">
    <property type="entry name" value="Alkaline_phosphatase_core_sf"/>
</dbReference>
<evidence type="ECO:0000313" key="9">
    <source>
        <dbReference type="Proteomes" id="UP000195386"/>
    </source>
</evidence>
<accession>A0A1Y3YV54</accession>
<evidence type="ECO:0000256" key="3">
    <source>
        <dbReference type="ARBA" id="ARBA00022801"/>
    </source>
</evidence>
<evidence type="ECO:0000256" key="2">
    <source>
        <dbReference type="ARBA" id="ARBA00022723"/>
    </source>
</evidence>
<evidence type="ECO:0000256" key="6">
    <source>
        <dbReference type="SAM" id="SignalP"/>
    </source>
</evidence>
<dbReference type="GO" id="GO:0046872">
    <property type="term" value="F:metal ion binding"/>
    <property type="evidence" value="ECO:0007669"/>
    <property type="project" value="UniProtKB-KW"/>
</dbReference>
<dbReference type="Proteomes" id="UP000195386">
    <property type="component" value="Unassembled WGS sequence"/>
</dbReference>
<organism evidence="8 9">
    <name type="scientific">Bacteroides clarus</name>
    <dbReference type="NCBI Taxonomy" id="626929"/>
    <lineage>
        <taxon>Bacteria</taxon>
        <taxon>Pseudomonadati</taxon>
        <taxon>Bacteroidota</taxon>
        <taxon>Bacteroidia</taxon>
        <taxon>Bacteroidales</taxon>
        <taxon>Bacteroidaceae</taxon>
        <taxon>Bacteroides</taxon>
    </lineage>
</organism>
<evidence type="ECO:0000256" key="4">
    <source>
        <dbReference type="ARBA" id="ARBA00022837"/>
    </source>
</evidence>
<evidence type="ECO:0000256" key="5">
    <source>
        <dbReference type="PIRSR" id="PIRSR600917-52"/>
    </source>
</evidence>
<dbReference type="Pfam" id="PF00884">
    <property type="entry name" value="Sulfatase"/>
    <property type="match status" value="1"/>
</dbReference>
<evidence type="ECO:0000256" key="1">
    <source>
        <dbReference type="ARBA" id="ARBA00008779"/>
    </source>
</evidence>
<gene>
    <name evidence="8" type="ORF">B5F97_08025</name>
</gene>
<sequence>MNTNFTKSGMALASFLACTPSLMAQTTANSLNAQRSNDRPNIVLVISEDLSPRFGCYGDKVANTPNIDALAAEGVRFTNVHTMAGVSGPSRSGLITGVPQNFTNLLHMRSCQYEGGNYFAVPQPEIKAYPELMRREGYFTYCDVKFDYQFGLPSSCNVFTIWNAVEEKGYQDISSHTLKPVWRTLNIKDRPFFLNYNPQITHESGLFNSEDPSLPKAFKASACKWDTLRAMYKYTPTDPKKVKLDPFFIDTKATRKEIARHYDNIQVMDQQVGQLIDNLKKDGLWENTIFILTTDHGDCLPRSKRDGYNSSTHVPMIIHVPSQYRPQWLGDNGSIDDRLISFEDLTPTLLGFAGVKQPEYMQGIDLSDDQPAERKYVMAGRGRQANAQWHSFFVQSKHFQYVRNLTKDPNGISVAYRNVLSTVKDLNNAHKNGTLPEYMKSWFEKRPIEEFYDLDKDPYQLNNVIHDSAYTNIIQEFRNELDKWRDRGNDATLIPEAKLRASMLNAKGEQCVTEQPIVVQDEINHKIYVSNLTDHASIGYSFDGKEWEVYTGAFTVPNHIKTVYVKAVRYGWKESDPVVFNCNAQ</sequence>
<reference evidence="9" key="1">
    <citation type="submission" date="2017-04" db="EMBL/GenBank/DDBJ databases">
        <title>Function of individual gut microbiota members based on whole genome sequencing of pure cultures obtained from chicken caecum.</title>
        <authorList>
            <person name="Medvecky M."/>
            <person name="Cejkova D."/>
            <person name="Polansky O."/>
            <person name="Karasova D."/>
            <person name="Kubasova T."/>
            <person name="Cizek A."/>
            <person name="Rychlik I."/>
        </authorList>
    </citation>
    <scope>NUCLEOTIDE SEQUENCE [LARGE SCALE GENOMIC DNA]</scope>
    <source>
        <strain evidence="9">An43</strain>
    </source>
</reference>
<dbReference type="InterPro" id="IPR050738">
    <property type="entry name" value="Sulfatase"/>
</dbReference>
<proteinExistence type="inferred from homology"/>
<feature type="chain" id="PRO_5012418287" description="Sulfatase N-terminal domain-containing protein" evidence="6">
    <location>
        <begin position="25"/>
        <end position="585"/>
    </location>
</feature>
<dbReference type="RefSeq" id="WP_087426000.1">
    <property type="nucleotide sequence ID" value="NZ_NFII01000005.1"/>
</dbReference>
<dbReference type="SUPFAM" id="SSF53649">
    <property type="entry name" value="Alkaline phosphatase-like"/>
    <property type="match status" value="1"/>
</dbReference>
<keyword evidence="6" id="KW-0732">Signal</keyword>
<feature type="modified residue" description="3-oxoalanine (Ser)" evidence="5">
    <location>
        <position position="87"/>
    </location>
</feature>
<dbReference type="EMBL" id="NFII01000005">
    <property type="protein sequence ID" value="OUO01597.1"/>
    <property type="molecule type" value="Genomic_DNA"/>
</dbReference>
<keyword evidence="3" id="KW-0378">Hydrolase</keyword>
<dbReference type="PANTHER" id="PTHR42693">
    <property type="entry name" value="ARYLSULFATASE FAMILY MEMBER"/>
    <property type="match status" value="1"/>
</dbReference>
<comment type="PTM">
    <text evidence="5">The conversion to 3-oxoalanine (also known as C-formylglycine, FGly), of a serine or cysteine residue in prokaryotes and of a cysteine residue in eukaryotes, is critical for catalytic activity.</text>
</comment>
<feature type="domain" description="Sulfatase N-terminal" evidence="7">
    <location>
        <begin position="40"/>
        <end position="355"/>
    </location>
</feature>
<dbReference type="InterPro" id="IPR000917">
    <property type="entry name" value="Sulfatase_N"/>
</dbReference>